<dbReference type="PANTHER" id="PTHR48063">
    <property type="entry name" value="LRR RECEPTOR-LIKE KINASE"/>
    <property type="match status" value="1"/>
</dbReference>
<sequence length="192" mass="21453">MTQERSSDPTIKVYHYTFIGPPYVYHYSFQDKVMLTWKGSEREYRSTLGLITSLELSSNNFNGAVPEEIMDLVGLVALNLSRNHLTGQNSPKIGCLHSLLTPRLKLSQSPLLYPTPNPFSDAPVSLSHKAGLLLSETDSMSYSPTLFLWKLQNFSSASDSNLPKVTALENLIKIWQPFAIPSLLFINLVSFG</sequence>
<protein>
    <submittedName>
        <fullName evidence="8">Uncharacterized protein</fullName>
    </submittedName>
</protein>
<dbReference type="SUPFAM" id="SSF52058">
    <property type="entry name" value="L domain-like"/>
    <property type="match status" value="1"/>
</dbReference>
<dbReference type="Proteomes" id="UP001428341">
    <property type="component" value="Unassembled WGS sequence"/>
</dbReference>
<comment type="caution">
    <text evidence="8">The sequence shown here is derived from an EMBL/GenBank/DDBJ whole genome shotgun (WGS) entry which is preliminary data.</text>
</comment>
<evidence type="ECO:0000256" key="5">
    <source>
        <dbReference type="ARBA" id="ARBA00023136"/>
    </source>
</evidence>
<keyword evidence="3" id="KW-0732">Signal</keyword>
<keyword evidence="7" id="KW-0325">Glycoprotein</keyword>
<keyword evidence="6" id="KW-0675">Receptor</keyword>
<comment type="subcellular location">
    <subcellularLocation>
        <location evidence="1">Membrane</location>
        <topology evidence="1">Single-pass type I membrane protein</topology>
    </subcellularLocation>
</comment>
<dbReference type="EMBL" id="JBCGBO010000024">
    <property type="protein sequence ID" value="KAK9181899.1"/>
    <property type="molecule type" value="Genomic_DNA"/>
</dbReference>
<dbReference type="InterPro" id="IPR001611">
    <property type="entry name" value="Leu-rich_rpt"/>
</dbReference>
<gene>
    <name evidence="8" type="ORF">WN944_025040</name>
</gene>
<evidence type="ECO:0000256" key="6">
    <source>
        <dbReference type="ARBA" id="ARBA00023170"/>
    </source>
</evidence>
<evidence type="ECO:0000256" key="7">
    <source>
        <dbReference type="ARBA" id="ARBA00023180"/>
    </source>
</evidence>
<accession>A0AAP0LP18</accession>
<keyword evidence="5" id="KW-0472">Membrane</keyword>
<dbReference type="InterPro" id="IPR032675">
    <property type="entry name" value="LRR_dom_sf"/>
</dbReference>
<proteinExistence type="predicted"/>
<evidence type="ECO:0000313" key="9">
    <source>
        <dbReference type="Proteomes" id="UP001428341"/>
    </source>
</evidence>
<name>A0AAP0LP18_9ROSI</name>
<dbReference type="Gene3D" id="3.80.10.10">
    <property type="entry name" value="Ribonuclease Inhibitor"/>
    <property type="match status" value="1"/>
</dbReference>
<dbReference type="AlphaFoldDB" id="A0AAP0LP18"/>
<dbReference type="GO" id="GO:0016020">
    <property type="term" value="C:membrane"/>
    <property type="evidence" value="ECO:0007669"/>
    <property type="project" value="UniProtKB-SubCell"/>
</dbReference>
<evidence type="ECO:0000313" key="8">
    <source>
        <dbReference type="EMBL" id="KAK9181899.1"/>
    </source>
</evidence>
<keyword evidence="4" id="KW-1133">Transmembrane helix</keyword>
<evidence type="ECO:0000256" key="1">
    <source>
        <dbReference type="ARBA" id="ARBA00004479"/>
    </source>
</evidence>
<evidence type="ECO:0000256" key="2">
    <source>
        <dbReference type="ARBA" id="ARBA00022692"/>
    </source>
</evidence>
<organism evidence="8 9">
    <name type="scientific">Citrus x changshan-huyou</name>
    <dbReference type="NCBI Taxonomy" id="2935761"/>
    <lineage>
        <taxon>Eukaryota</taxon>
        <taxon>Viridiplantae</taxon>
        <taxon>Streptophyta</taxon>
        <taxon>Embryophyta</taxon>
        <taxon>Tracheophyta</taxon>
        <taxon>Spermatophyta</taxon>
        <taxon>Magnoliopsida</taxon>
        <taxon>eudicotyledons</taxon>
        <taxon>Gunneridae</taxon>
        <taxon>Pentapetalae</taxon>
        <taxon>rosids</taxon>
        <taxon>malvids</taxon>
        <taxon>Sapindales</taxon>
        <taxon>Rutaceae</taxon>
        <taxon>Aurantioideae</taxon>
        <taxon>Citrus</taxon>
    </lineage>
</organism>
<dbReference type="InterPro" id="IPR046956">
    <property type="entry name" value="RLP23-like"/>
</dbReference>
<reference evidence="8 9" key="1">
    <citation type="submission" date="2024-05" db="EMBL/GenBank/DDBJ databases">
        <title>Haplotype-resolved chromosome-level genome assembly of Huyou (Citrus changshanensis).</title>
        <authorList>
            <person name="Miao C."/>
            <person name="Chen W."/>
            <person name="Wu Y."/>
            <person name="Wang L."/>
            <person name="Zhao S."/>
            <person name="Grierson D."/>
            <person name="Xu C."/>
            <person name="Chen K."/>
        </authorList>
    </citation>
    <scope>NUCLEOTIDE SEQUENCE [LARGE SCALE GENOMIC DNA]</scope>
    <source>
        <strain evidence="8">01-14</strain>
        <tissue evidence="8">Leaf</tissue>
    </source>
</reference>
<evidence type="ECO:0000256" key="3">
    <source>
        <dbReference type="ARBA" id="ARBA00022729"/>
    </source>
</evidence>
<dbReference type="PANTHER" id="PTHR48063:SF98">
    <property type="entry name" value="LRR RECEPTOR-LIKE SERINE_THREONINE-PROTEIN KINASE FLS2"/>
    <property type="match status" value="1"/>
</dbReference>
<keyword evidence="9" id="KW-1185">Reference proteome</keyword>
<dbReference type="Pfam" id="PF00560">
    <property type="entry name" value="LRR_1"/>
    <property type="match status" value="2"/>
</dbReference>
<keyword evidence="2" id="KW-0812">Transmembrane</keyword>
<evidence type="ECO:0000256" key="4">
    <source>
        <dbReference type="ARBA" id="ARBA00022989"/>
    </source>
</evidence>